<comment type="catalytic activity">
    <reaction evidence="4">
        <text>a D-hexose + ATP = a D-hexose 6-phosphate + ADP + H(+)</text>
        <dbReference type="Rhea" id="RHEA:22740"/>
        <dbReference type="ChEBI" id="CHEBI:4194"/>
        <dbReference type="ChEBI" id="CHEBI:15378"/>
        <dbReference type="ChEBI" id="CHEBI:30616"/>
        <dbReference type="ChEBI" id="CHEBI:229467"/>
        <dbReference type="ChEBI" id="CHEBI:456216"/>
        <dbReference type="EC" id="2.7.1.1"/>
    </reaction>
    <physiologicalReaction direction="left-to-right" evidence="4">
        <dbReference type="Rhea" id="RHEA:22741"/>
    </physiologicalReaction>
</comment>
<keyword evidence="7" id="KW-0547">Nucleotide-binding</keyword>
<comment type="catalytic activity">
    <reaction evidence="6">
        <text>D-glucose + ATP = D-glucose 6-phosphate + ADP + H(+)</text>
        <dbReference type="Rhea" id="RHEA:17825"/>
        <dbReference type="ChEBI" id="CHEBI:4167"/>
        <dbReference type="ChEBI" id="CHEBI:15378"/>
        <dbReference type="ChEBI" id="CHEBI:30616"/>
        <dbReference type="ChEBI" id="CHEBI:61548"/>
        <dbReference type="ChEBI" id="CHEBI:456216"/>
        <dbReference type="EC" id="2.7.1.1"/>
    </reaction>
    <physiologicalReaction direction="left-to-right" evidence="6">
        <dbReference type="Rhea" id="RHEA:17826"/>
    </physiologicalReaction>
</comment>
<keyword evidence="7" id="KW-0067">ATP-binding</keyword>
<evidence type="ECO:0000313" key="10">
    <source>
        <dbReference type="Proteomes" id="UP000784294"/>
    </source>
</evidence>
<evidence type="ECO:0000256" key="2">
    <source>
        <dbReference type="ARBA" id="ARBA00005028"/>
    </source>
</evidence>
<dbReference type="Proteomes" id="UP000784294">
    <property type="component" value="Unassembled WGS sequence"/>
</dbReference>
<evidence type="ECO:0000256" key="3">
    <source>
        <dbReference type="ARBA" id="ARBA00023152"/>
    </source>
</evidence>
<protein>
    <recommendedName>
        <fullName evidence="7">Phosphotransferase</fullName>
        <ecNumber evidence="7">2.7.1.-</ecNumber>
    </recommendedName>
</protein>
<reference evidence="9" key="1">
    <citation type="submission" date="2018-11" db="EMBL/GenBank/DDBJ databases">
        <authorList>
            <consortium name="Pathogen Informatics"/>
        </authorList>
    </citation>
    <scope>NUCLEOTIDE SEQUENCE</scope>
</reference>
<dbReference type="EC" id="2.7.1.-" evidence="7"/>
<evidence type="ECO:0000313" key="9">
    <source>
        <dbReference type="EMBL" id="VEL36877.1"/>
    </source>
</evidence>
<dbReference type="Pfam" id="PF00349">
    <property type="entry name" value="Hexokinase_1"/>
    <property type="match status" value="1"/>
</dbReference>
<comment type="catalytic activity">
    <reaction evidence="5">
        <text>D-fructose + ATP = D-fructose 6-phosphate + ADP + H(+)</text>
        <dbReference type="Rhea" id="RHEA:16125"/>
        <dbReference type="ChEBI" id="CHEBI:15378"/>
        <dbReference type="ChEBI" id="CHEBI:30616"/>
        <dbReference type="ChEBI" id="CHEBI:37721"/>
        <dbReference type="ChEBI" id="CHEBI:61527"/>
        <dbReference type="ChEBI" id="CHEBI:456216"/>
        <dbReference type="EC" id="2.7.1.1"/>
    </reaction>
    <physiologicalReaction direction="left-to-right" evidence="5">
        <dbReference type="Rhea" id="RHEA:16126"/>
    </physiologicalReaction>
</comment>
<gene>
    <name evidence="9" type="ORF">PXEA_LOCUS30317</name>
</gene>
<dbReference type="GO" id="GO:0005829">
    <property type="term" value="C:cytosol"/>
    <property type="evidence" value="ECO:0007669"/>
    <property type="project" value="TreeGrafter"/>
</dbReference>
<dbReference type="InterPro" id="IPR043129">
    <property type="entry name" value="ATPase_NBD"/>
</dbReference>
<feature type="non-terminal residue" evidence="9">
    <location>
        <position position="76"/>
    </location>
</feature>
<evidence type="ECO:0000259" key="8">
    <source>
        <dbReference type="Pfam" id="PF00349"/>
    </source>
</evidence>
<dbReference type="OrthoDB" id="419537at2759"/>
<dbReference type="SUPFAM" id="SSF53067">
    <property type="entry name" value="Actin-like ATPase domain"/>
    <property type="match status" value="1"/>
</dbReference>
<organism evidence="9 10">
    <name type="scientific">Protopolystoma xenopodis</name>
    <dbReference type="NCBI Taxonomy" id="117903"/>
    <lineage>
        <taxon>Eukaryota</taxon>
        <taxon>Metazoa</taxon>
        <taxon>Spiralia</taxon>
        <taxon>Lophotrochozoa</taxon>
        <taxon>Platyhelminthes</taxon>
        <taxon>Monogenea</taxon>
        <taxon>Polyopisthocotylea</taxon>
        <taxon>Polystomatidea</taxon>
        <taxon>Polystomatidae</taxon>
        <taxon>Protopolystoma</taxon>
    </lineage>
</organism>
<dbReference type="GO" id="GO:0005536">
    <property type="term" value="F:D-glucose binding"/>
    <property type="evidence" value="ECO:0007669"/>
    <property type="project" value="InterPro"/>
</dbReference>
<keyword evidence="7" id="KW-0418">Kinase</keyword>
<proteinExistence type="inferred from homology"/>
<comment type="pathway">
    <text evidence="1">Carbohydrate degradation; glycolysis; D-glyceraldehyde 3-phosphate and glycerone phosphate from D-glucose: step 1/4.</text>
</comment>
<dbReference type="PANTHER" id="PTHR19443:SF16">
    <property type="entry name" value="HEXOKINASE TYPE 1-RELATED"/>
    <property type="match status" value="1"/>
</dbReference>
<dbReference type="EMBL" id="CAAALY010253429">
    <property type="protein sequence ID" value="VEL36877.1"/>
    <property type="molecule type" value="Genomic_DNA"/>
</dbReference>
<accession>A0A3S5ASS4</accession>
<keyword evidence="7" id="KW-0808">Transferase</keyword>
<evidence type="ECO:0000256" key="6">
    <source>
        <dbReference type="ARBA" id="ARBA00048160"/>
    </source>
</evidence>
<evidence type="ECO:0000256" key="7">
    <source>
        <dbReference type="RuleBase" id="RU362007"/>
    </source>
</evidence>
<dbReference type="GO" id="GO:0008865">
    <property type="term" value="F:fructokinase activity"/>
    <property type="evidence" value="ECO:0007669"/>
    <property type="project" value="TreeGrafter"/>
</dbReference>
<dbReference type="InterPro" id="IPR001312">
    <property type="entry name" value="Hexokinase"/>
</dbReference>
<dbReference type="GO" id="GO:0001678">
    <property type="term" value="P:intracellular glucose homeostasis"/>
    <property type="evidence" value="ECO:0007669"/>
    <property type="project" value="InterPro"/>
</dbReference>
<evidence type="ECO:0000256" key="1">
    <source>
        <dbReference type="ARBA" id="ARBA00004888"/>
    </source>
</evidence>
<dbReference type="GO" id="GO:0005524">
    <property type="term" value="F:ATP binding"/>
    <property type="evidence" value="ECO:0007669"/>
    <property type="project" value="UniProtKB-UniRule"/>
</dbReference>
<comment type="similarity">
    <text evidence="7">Belongs to the hexokinase family.</text>
</comment>
<dbReference type="GO" id="GO:0006096">
    <property type="term" value="P:glycolytic process"/>
    <property type="evidence" value="ECO:0007669"/>
    <property type="project" value="UniProtKB-KW"/>
</dbReference>
<evidence type="ECO:0000256" key="4">
    <source>
        <dbReference type="ARBA" id="ARBA00044613"/>
    </source>
</evidence>
<evidence type="ECO:0000256" key="5">
    <source>
        <dbReference type="ARBA" id="ARBA00047905"/>
    </source>
</evidence>
<dbReference type="PANTHER" id="PTHR19443">
    <property type="entry name" value="HEXOKINASE"/>
    <property type="match status" value="1"/>
</dbReference>
<keyword evidence="10" id="KW-1185">Reference proteome</keyword>
<name>A0A3S5ASS4_9PLAT</name>
<comment type="caution">
    <text evidence="9">The sequence shown here is derived from an EMBL/GenBank/DDBJ whole genome shotgun (WGS) entry which is preliminary data.</text>
</comment>
<comment type="pathway">
    <text evidence="2">Carbohydrate metabolism; hexose metabolism.</text>
</comment>
<dbReference type="GO" id="GO:0005739">
    <property type="term" value="C:mitochondrion"/>
    <property type="evidence" value="ECO:0007669"/>
    <property type="project" value="TreeGrafter"/>
</dbReference>
<dbReference type="GO" id="GO:0006006">
    <property type="term" value="P:glucose metabolic process"/>
    <property type="evidence" value="ECO:0007669"/>
    <property type="project" value="TreeGrafter"/>
</dbReference>
<feature type="domain" description="Hexokinase N-terminal" evidence="8">
    <location>
        <begin position="8"/>
        <end position="76"/>
    </location>
</feature>
<sequence length="76" mass="8835">MWLTHNSQVHKICKPFWLENKDLEDILKIMDKEMTTSLNGDSKLRPKMLSTFIHNVPTVKETGKYLALDLGGTNYR</sequence>
<dbReference type="AlphaFoldDB" id="A0A3S5ASS4"/>
<keyword evidence="3 7" id="KW-0324">Glycolysis</keyword>
<dbReference type="InterPro" id="IPR022672">
    <property type="entry name" value="Hexokinase_N"/>
</dbReference>
<dbReference type="GO" id="GO:0004340">
    <property type="term" value="F:glucokinase activity"/>
    <property type="evidence" value="ECO:0007669"/>
    <property type="project" value="TreeGrafter"/>
</dbReference>
<dbReference type="Gene3D" id="3.30.420.40">
    <property type="match status" value="1"/>
</dbReference>